<evidence type="ECO:0000313" key="4">
    <source>
        <dbReference type="Proteomes" id="UP000187203"/>
    </source>
</evidence>
<dbReference type="STRING" id="93759.A0A1R3KE90"/>
<dbReference type="EMBL" id="AWUE01014014">
    <property type="protein sequence ID" value="OMP05396.1"/>
    <property type="molecule type" value="Genomic_DNA"/>
</dbReference>
<reference evidence="4" key="1">
    <citation type="submission" date="2013-09" db="EMBL/GenBank/DDBJ databases">
        <title>Corchorus olitorius genome sequencing.</title>
        <authorList>
            <person name="Alam M."/>
            <person name="Haque M.S."/>
            <person name="Islam M.S."/>
            <person name="Emdad E.M."/>
            <person name="Islam M.M."/>
            <person name="Ahmed B."/>
            <person name="Halim A."/>
            <person name="Hossen Q.M.M."/>
            <person name="Hossain M.Z."/>
            <person name="Ahmed R."/>
            <person name="Khan M.M."/>
            <person name="Islam R."/>
            <person name="Rashid M.M."/>
            <person name="Khan S.A."/>
            <person name="Rahman M.S."/>
            <person name="Alam M."/>
            <person name="Yahiya A.S."/>
            <person name="Khan M.S."/>
            <person name="Azam M.S."/>
            <person name="Haque T."/>
            <person name="Lashkar M.Z.H."/>
            <person name="Akhand A.I."/>
            <person name="Morshed G."/>
            <person name="Roy S."/>
            <person name="Uddin K.S."/>
            <person name="Rabeya T."/>
            <person name="Hossain A.S."/>
            <person name="Chowdhury A."/>
            <person name="Snigdha A.R."/>
            <person name="Mortoza M.S."/>
            <person name="Matin S.A."/>
            <person name="Hoque S.M.E."/>
            <person name="Islam M.K."/>
            <person name="Roy D.K."/>
            <person name="Haider R."/>
            <person name="Moosa M.M."/>
            <person name="Elias S.M."/>
            <person name="Hasan A.M."/>
            <person name="Jahan S."/>
            <person name="Shafiuddin M."/>
            <person name="Mahmood N."/>
            <person name="Shommy N.S."/>
        </authorList>
    </citation>
    <scope>NUCLEOTIDE SEQUENCE [LARGE SCALE GENOMIC DNA]</scope>
    <source>
        <strain evidence="4">cv. O-4</strain>
    </source>
</reference>
<keyword evidence="4" id="KW-1185">Reference proteome</keyword>
<dbReference type="InterPro" id="IPR036397">
    <property type="entry name" value="RNaseH_sf"/>
</dbReference>
<dbReference type="InterPro" id="IPR026960">
    <property type="entry name" value="RVT-Znf"/>
</dbReference>
<dbReference type="Gene3D" id="3.30.420.10">
    <property type="entry name" value="Ribonuclease H-like superfamily/Ribonuclease H"/>
    <property type="match status" value="1"/>
</dbReference>
<evidence type="ECO:0000259" key="1">
    <source>
        <dbReference type="Pfam" id="PF13456"/>
    </source>
</evidence>
<dbReference type="CDD" id="cd06222">
    <property type="entry name" value="RNase_H_like"/>
    <property type="match status" value="1"/>
</dbReference>
<dbReference type="AlphaFoldDB" id="A0A1R3KE90"/>
<sequence>MDKRVWPKEKSGIYSVKSGYASKKWDLWQGLLDRASSSHQVDRRLWKEIWHIKAPSKVKVFTWRLRRRALATNEELWKRKCIAEPVCVLCGEDVETIEHMLLLCSWTRKESARISREPEVLKNHIAFTSWIVWKARCQAVFEHKAINVDQRGCYVGKPPSGWHKVNCDGALCTVSLSAGIGVIRNHEGHLISGAGKKVVGESALCVEALAFKEGMKIAKSLQLDKIIVETDCEILYKSFVNHGKGLDWRIEPVLADINHLVKWFKVVEYRCVKREANMAADWIVVQSRLRMSFADLGRYQPSSLVKILDKDGLPAPHFPS</sequence>
<organism evidence="3 4">
    <name type="scientific">Corchorus olitorius</name>
    <dbReference type="NCBI Taxonomy" id="93759"/>
    <lineage>
        <taxon>Eukaryota</taxon>
        <taxon>Viridiplantae</taxon>
        <taxon>Streptophyta</taxon>
        <taxon>Embryophyta</taxon>
        <taxon>Tracheophyta</taxon>
        <taxon>Spermatophyta</taxon>
        <taxon>Magnoliopsida</taxon>
        <taxon>eudicotyledons</taxon>
        <taxon>Gunneridae</taxon>
        <taxon>Pentapetalae</taxon>
        <taxon>rosids</taxon>
        <taxon>malvids</taxon>
        <taxon>Malvales</taxon>
        <taxon>Malvaceae</taxon>
        <taxon>Grewioideae</taxon>
        <taxon>Apeibeae</taxon>
        <taxon>Corchorus</taxon>
    </lineage>
</organism>
<dbReference type="GO" id="GO:0003676">
    <property type="term" value="F:nucleic acid binding"/>
    <property type="evidence" value="ECO:0007669"/>
    <property type="project" value="InterPro"/>
</dbReference>
<dbReference type="GO" id="GO:0004523">
    <property type="term" value="F:RNA-DNA hybrid ribonuclease activity"/>
    <property type="evidence" value="ECO:0007669"/>
    <property type="project" value="InterPro"/>
</dbReference>
<gene>
    <name evidence="3" type="ORF">COLO4_08881</name>
</gene>
<proteinExistence type="predicted"/>
<dbReference type="Proteomes" id="UP000187203">
    <property type="component" value="Unassembled WGS sequence"/>
</dbReference>
<evidence type="ECO:0008006" key="5">
    <source>
        <dbReference type="Google" id="ProtNLM"/>
    </source>
</evidence>
<dbReference type="SUPFAM" id="SSF53098">
    <property type="entry name" value="Ribonuclease H-like"/>
    <property type="match status" value="1"/>
</dbReference>
<dbReference type="InterPro" id="IPR053151">
    <property type="entry name" value="RNase_H-like"/>
</dbReference>
<protein>
    <recommendedName>
        <fullName evidence="5">Reverse transcriptase</fullName>
    </recommendedName>
</protein>
<dbReference type="Pfam" id="PF13966">
    <property type="entry name" value="zf-RVT"/>
    <property type="match status" value="1"/>
</dbReference>
<evidence type="ECO:0000313" key="3">
    <source>
        <dbReference type="EMBL" id="OMP05396.1"/>
    </source>
</evidence>
<dbReference type="OrthoDB" id="1001083at2759"/>
<feature type="domain" description="RNase H type-1" evidence="1">
    <location>
        <begin position="166"/>
        <end position="284"/>
    </location>
</feature>
<dbReference type="InterPro" id="IPR002156">
    <property type="entry name" value="RNaseH_domain"/>
</dbReference>
<comment type="caution">
    <text evidence="3">The sequence shown here is derived from an EMBL/GenBank/DDBJ whole genome shotgun (WGS) entry which is preliminary data.</text>
</comment>
<dbReference type="InterPro" id="IPR012337">
    <property type="entry name" value="RNaseH-like_sf"/>
</dbReference>
<name>A0A1R3KE90_9ROSI</name>
<dbReference type="PANTHER" id="PTHR47723">
    <property type="entry name" value="OS05G0353850 PROTEIN"/>
    <property type="match status" value="1"/>
</dbReference>
<feature type="domain" description="Reverse transcriptase zinc-binding" evidence="2">
    <location>
        <begin position="38"/>
        <end position="108"/>
    </location>
</feature>
<dbReference type="Pfam" id="PF13456">
    <property type="entry name" value="RVT_3"/>
    <property type="match status" value="1"/>
</dbReference>
<accession>A0A1R3KE90</accession>
<dbReference type="InterPro" id="IPR044730">
    <property type="entry name" value="RNase_H-like_dom_plant"/>
</dbReference>
<evidence type="ECO:0000259" key="2">
    <source>
        <dbReference type="Pfam" id="PF13966"/>
    </source>
</evidence>
<dbReference type="PANTHER" id="PTHR47723:SF24">
    <property type="entry name" value="RNASE H TYPE-1 DOMAIN-CONTAINING PROTEIN"/>
    <property type="match status" value="1"/>
</dbReference>